<keyword evidence="2" id="KW-0223">Dioxygenase</keyword>
<dbReference type="PANTHER" id="PTHR20883:SF48">
    <property type="entry name" value="ECTOINE DIOXYGENASE"/>
    <property type="match status" value="1"/>
</dbReference>
<dbReference type="PANTHER" id="PTHR20883">
    <property type="entry name" value="PHYTANOYL-COA DIOXYGENASE DOMAIN CONTAINING 1"/>
    <property type="match status" value="1"/>
</dbReference>
<protein>
    <submittedName>
        <fullName evidence="2">Phytanoyl-CoA dioxygenase family protein</fullName>
    </submittedName>
</protein>
<reference evidence="2" key="1">
    <citation type="submission" date="2023-07" db="EMBL/GenBank/DDBJ databases">
        <authorList>
            <person name="Kim M.K."/>
        </authorList>
    </citation>
    <scope>NUCLEOTIDE SEQUENCE</scope>
    <source>
        <strain evidence="2">ASUV-10-1</strain>
    </source>
</reference>
<dbReference type="Proteomes" id="UP001176429">
    <property type="component" value="Unassembled WGS sequence"/>
</dbReference>
<dbReference type="RefSeq" id="WP_305008859.1">
    <property type="nucleotide sequence ID" value="NZ_JAUQSY010000019.1"/>
</dbReference>
<dbReference type="SUPFAM" id="SSF51197">
    <property type="entry name" value="Clavaminate synthase-like"/>
    <property type="match status" value="1"/>
</dbReference>
<name>A0ABT9BGN3_9BACT</name>
<dbReference type="GO" id="GO:0051213">
    <property type="term" value="F:dioxygenase activity"/>
    <property type="evidence" value="ECO:0007669"/>
    <property type="project" value="UniProtKB-KW"/>
</dbReference>
<keyword evidence="2" id="KW-0560">Oxidoreductase</keyword>
<evidence type="ECO:0000256" key="1">
    <source>
        <dbReference type="ARBA" id="ARBA00001954"/>
    </source>
</evidence>
<sequence length="311" mass="34943">MSFLRRLKPAYALYNIFQRRRLIHNAVLYKKLGLNKSYFSPISSRDFRNLPATPAGNVPALPARLVQSEAFAVLPAAAQTSLLAFEDNGFAVLPGFFPAERVAAMNAEVERLLSSGEVKFKYRNKLMFAFRHSETLRQAAQDPQLLELLSALLGHEARLFQSINFLSGSEQHTHSDSIHMSTYPLGGLIAAWVALDDITLENGPLHYFPGSHQLPYYLNADYDNEGNALLIGAKDYSEYEAFIESRVQALGLQKQIFLARKGDIFIWHANLLHGGEAHTNKALTRKSMVLHYFSPDHICYHEVTQRPALLG</sequence>
<evidence type="ECO:0000313" key="2">
    <source>
        <dbReference type="EMBL" id="MDO7877431.1"/>
    </source>
</evidence>
<dbReference type="EMBL" id="JAUQSY010000019">
    <property type="protein sequence ID" value="MDO7877431.1"/>
    <property type="molecule type" value="Genomic_DNA"/>
</dbReference>
<proteinExistence type="predicted"/>
<accession>A0ABT9BGN3</accession>
<dbReference type="InterPro" id="IPR008775">
    <property type="entry name" value="Phytyl_CoA_dOase-like"/>
</dbReference>
<evidence type="ECO:0000313" key="3">
    <source>
        <dbReference type="Proteomes" id="UP001176429"/>
    </source>
</evidence>
<organism evidence="2 3">
    <name type="scientific">Hymenobacter aranciens</name>
    <dbReference type="NCBI Taxonomy" id="3063996"/>
    <lineage>
        <taxon>Bacteria</taxon>
        <taxon>Pseudomonadati</taxon>
        <taxon>Bacteroidota</taxon>
        <taxon>Cytophagia</taxon>
        <taxon>Cytophagales</taxon>
        <taxon>Hymenobacteraceae</taxon>
        <taxon>Hymenobacter</taxon>
    </lineage>
</organism>
<keyword evidence="3" id="KW-1185">Reference proteome</keyword>
<dbReference type="Pfam" id="PF05721">
    <property type="entry name" value="PhyH"/>
    <property type="match status" value="1"/>
</dbReference>
<comment type="cofactor">
    <cofactor evidence="1">
        <name>Fe(2+)</name>
        <dbReference type="ChEBI" id="CHEBI:29033"/>
    </cofactor>
</comment>
<comment type="caution">
    <text evidence="2">The sequence shown here is derived from an EMBL/GenBank/DDBJ whole genome shotgun (WGS) entry which is preliminary data.</text>
</comment>
<dbReference type="Gene3D" id="2.60.120.620">
    <property type="entry name" value="q2cbj1_9rhob like domain"/>
    <property type="match status" value="1"/>
</dbReference>
<gene>
    <name evidence="2" type="ORF">Q5H93_22005</name>
</gene>